<evidence type="ECO:0000313" key="1">
    <source>
        <dbReference type="EMBL" id="MFC7408748.1"/>
    </source>
</evidence>
<accession>A0ABW2QJQ2</accession>
<protein>
    <submittedName>
        <fullName evidence="1">Uncharacterized protein</fullName>
    </submittedName>
</protein>
<gene>
    <name evidence="1" type="ORF">ACFQPB_07735</name>
</gene>
<proteinExistence type="predicted"/>
<organism evidence="1 2">
    <name type="scientific">Hydrogenophaga atypica</name>
    <dbReference type="NCBI Taxonomy" id="249409"/>
    <lineage>
        <taxon>Bacteria</taxon>
        <taxon>Pseudomonadati</taxon>
        <taxon>Pseudomonadota</taxon>
        <taxon>Betaproteobacteria</taxon>
        <taxon>Burkholderiales</taxon>
        <taxon>Comamonadaceae</taxon>
        <taxon>Hydrogenophaga</taxon>
    </lineage>
</organism>
<dbReference type="Proteomes" id="UP001596501">
    <property type="component" value="Unassembled WGS sequence"/>
</dbReference>
<keyword evidence="2" id="KW-1185">Reference proteome</keyword>
<name>A0ABW2QJQ2_9BURK</name>
<reference evidence="2" key="1">
    <citation type="journal article" date="2019" name="Int. J. Syst. Evol. Microbiol.">
        <title>The Global Catalogue of Microorganisms (GCM) 10K type strain sequencing project: providing services to taxonomists for standard genome sequencing and annotation.</title>
        <authorList>
            <consortium name="The Broad Institute Genomics Platform"/>
            <consortium name="The Broad Institute Genome Sequencing Center for Infectious Disease"/>
            <person name="Wu L."/>
            <person name="Ma J."/>
        </authorList>
    </citation>
    <scope>NUCLEOTIDE SEQUENCE [LARGE SCALE GENOMIC DNA]</scope>
    <source>
        <strain evidence="2">CGMCC 1.12371</strain>
    </source>
</reference>
<dbReference type="EMBL" id="JBHTCA010000004">
    <property type="protein sequence ID" value="MFC7408748.1"/>
    <property type="molecule type" value="Genomic_DNA"/>
</dbReference>
<sequence length="160" mass="17560">MNGRKKPRQPRWPARVDSMRLAIISAACLTDAETAALLEPLHLALAAARQARATDDEWSNLAMACAVAQAIERQRVVCGLAEHLQSAHNVLQAIAARSHTPQGWRPTPLYFHEIDALTTFVDLHHFQIKQLGAAEYKRAVHAAINEVQQLTATGLCLEAA</sequence>
<comment type="caution">
    <text evidence="1">The sequence shown here is derived from an EMBL/GenBank/DDBJ whole genome shotgun (WGS) entry which is preliminary data.</text>
</comment>
<evidence type="ECO:0000313" key="2">
    <source>
        <dbReference type="Proteomes" id="UP001596501"/>
    </source>
</evidence>
<dbReference type="RefSeq" id="WP_382221492.1">
    <property type="nucleotide sequence ID" value="NZ_JBHTCA010000004.1"/>
</dbReference>